<evidence type="ECO:0000313" key="2">
    <source>
        <dbReference type="Proteomes" id="UP001165740"/>
    </source>
</evidence>
<dbReference type="Proteomes" id="UP001165740">
    <property type="component" value="Chromosome 8"/>
</dbReference>
<dbReference type="AlphaFoldDB" id="A0A9W3B7N7"/>
<keyword evidence="1" id="KW-0812">Transmembrane</keyword>
<reference evidence="3 4" key="1">
    <citation type="submission" date="2025-04" db="UniProtKB">
        <authorList>
            <consortium name="RefSeq"/>
        </authorList>
    </citation>
    <scope>IDENTIFICATION</scope>
</reference>
<feature type="transmembrane region" description="Helical" evidence="1">
    <location>
        <begin position="38"/>
        <end position="62"/>
    </location>
</feature>
<dbReference type="GeneID" id="129927868"/>
<evidence type="ECO:0000256" key="1">
    <source>
        <dbReference type="SAM" id="Phobius"/>
    </source>
</evidence>
<proteinExistence type="predicted"/>
<keyword evidence="1" id="KW-0472">Membrane</keyword>
<protein>
    <submittedName>
        <fullName evidence="3 4">Uncharacterized protein LOC129927868</fullName>
    </submittedName>
</protein>
<organism evidence="2 5">
    <name type="scientific">Biomphalaria glabrata</name>
    <name type="common">Bloodfluke planorb</name>
    <name type="synonym">Freshwater snail</name>
    <dbReference type="NCBI Taxonomy" id="6526"/>
    <lineage>
        <taxon>Eukaryota</taxon>
        <taxon>Metazoa</taxon>
        <taxon>Spiralia</taxon>
        <taxon>Lophotrochozoa</taxon>
        <taxon>Mollusca</taxon>
        <taxon>Gastropoda</taxon>
        <taxon>Heterobranchia</taxon>
        <taxon>Euthyneura</taxon>
        <taxon>Panpulmonata</taxon>
        <taxon>Hygrophila</taxon>
        <taxon>Lymnaeoidea</taxon>
        <taxon>Planorbidae</taxon>
        <taxon>Biomphalaria</taxon>
    </lineage>
</organism>
<name>A0A9W3B7N7_BIOGL</name>
<keyword evidence="1" id="KW-1133">Transmembrane helix</keyword>
<accession>A0A9W3B7N7</accession>
<dbReference type="RefSeq" id="XP_055895453.1">
    <property type="nucleotide sequence ID" value="XM_056039478.1"/>
</dbReference>
<gene>
    <name evidence="3 4 5" type="primary">LOC129927868</name>
</gene>
<dbReference type="RefSeq" id="XP_055895454.1">
    <property type="nucleotide sequence ID" value="XM_056039479.1"/>
</dbReference>
<sequence>MGNSQAPAIKEETNSSQVNGDSEIRDSVLLKVIEVVGYVLYGVYILDAVVVLINLFIAMMNLKTFRMSKRRSLKCWPVYKYEIFLDYTSTLQKKATHLCLDMSAVLSLWLFSSMTDTILSSFFLWKLFNHRSCEGYLKSIAYLSRKTSID</sequence>
<keyword evidence="2" id="KW-1185">Reference proteome</keyword>
<evidence type="ECO:0000313" key="5">
    <source>
        <dbReference type="RefSeq" id="XP_055895454.1"/>
    </source>
</evidence>
<dbReference type="RefSeq" id="XP_055895452.1">
    <property type="nucleotide sequence ID" value="XM_056039477.1"/>
</dbReference>
<dbReference type="OrthoDB" id="2373987at2759"/>
<evidence type="ECO:0000313" key="3">
    <source>
        <dbReference type="RefSeq" id="XP_055895452.1"/>
    </source>
</evidence>
<evidence type="ECO:0000313" key="4">
    <source>
        <dbReference type="RefSeq" id="XP_055895453.1"/>
    </source>
</evidence>